<evidence type="ECO:0000256" key="4">
    <source>
        <dbReference type="SAM" id="MobiDB-lite"/>
    </source>
</evidence>
<dbReference type="NCBIfam" id="TIGR00275">
    <property type="entry name" value="aminoacetone oxidase family FAD-binding enzyme"/>
    <property type="match status" value="1"/>
</dbReference>
<dbReference type="Gene3D" id="1.10.8.260">
    <property type="entry name" value="HI0933 insert domain-like"/>
    <property type="match status" value="1"/>
</dbReference>
<name>A0A4P7UKT0_DESDE</name>
<feature type="region of interest" description="Disordered" evidence="4">
    <location>
        <begin position="1"/>
        <end position="70"/>
    </location>
</feature>
<evidence type="ECO:0000259" key="5">
    <source>
        <dbReference type="Pfam" id="PF03486"/>
    </source>
</evidence>
<gene>
    <name evidence="7" type="ORF">DDIC_05965</name>
</gene>
<comment type="cofactor">
    <cofactor evidence="1">
        <name>FAD</name>
        <dbReference type="ChEBI" id="CHEBI:57692"/>
    </cofactor>
</comment>
<dbReference type="PRINTS" id="PR00411">
    <property type="entry name" value="PNDRDTASEI"/>
</dbReference>
<dbReference type="Gene3D" id="2.40.30.10">
    <property type="entry name" value="Translation factors"/>
    <property type="match status" value="1"/>
</dbReference>
<dbReference type="RefSeq" id="WP_136399596.1">
    <property type="nucleotide sequence ID" value="NZ_CP036295.1"/>
</dbReference>
<proteinExistence type="predicted"/>
<keyword evidence="2" id="KW-0285">Flavoprotein</keyword>
<protein>
    <submittedName>
        <fullName evidence="7">Aminoacetone oxidase family FAD-binding enzyme</fullName>
    </submittedName>
</protein>
<dbReference type="InterPro" id="IPR055178">
    <property type="entry name" value="RsdA/BaiN/AoA(So)-like_dom"/>
</dbReference>
<dbReference type="InterPro" id="IPR004792">
    <property type="entry name" value="BaiN-like"/>
</dbReference>
<dbReference type="InterPro" id="IPR036188">
    <property type="entry name" value="FAD/NAD-bd_sf"/>
</dbReference>
<organism evidence="7 8">
    <name type="scientific">Desulfovibrio desulfuricans</name>
    <dbReference type="NCBI Taxonomy" id="876"/>
    <lineage>
        <taxon>Bacteria</taxon>
        <taxon>Pseudomonadati</taxon>
        <taxon>Thermodesulfobacteriota</taxon>
        <taxon>Desulfovibrionia</taxon>
        <taxon>Desulfovibrionales</taxon>
        <taxon>Desulfovibrionaceae</taxon>
        <taxon>Desulfovibrio</taxon>
    </lineage>
</organism>
<dbReference type="EMBL" id="CP036295">
    <property type="protein sequence ID" value="QCC85428.1"/>
    <property type="molecule type" value="Genomic_DNA"/>
</dbReference>
<dbReference type="OrthoDB" id="9773233at2"/>
<sequence>MHNKAPQNSAARKILSNPARQAFAQAQPNRDTPQADCGKDKPAGRKTANRGNPAPLYGSPDGRSVQVGKASASPETVDVLILGAGAAGLMCAREAAANGMRVVLLERGPAPGRKLAVSGGGKANFTNRSVAPRDYRCDGSRGNAFCAPALKAFTPEHMLRMVQAWNLPFEERSHGQLFLTVAAQRLVRALVDDCRSHGCHIVCGNAVTGVQTMPDGFVVQTEGGQWRGKALVLALGSPAWPQAGGSGAGYRLAADLGHSVIPPRPVLTPLRLNADSPLLDLTGISLPVRLELGERQWQDDLLFTHDGLSGPAALKASLYWDQGATLKLNFLPSIDVAALLDAPQTGKQTPRALMARHLPQRLVDALLPQEWARRKTAELSRAARLAIVEAVQRHSVTPAATAGLKKAEACSGGVNTDEVDPKTMRSRVRQNLFVVGELLDVAGLLGGYNLHWAWASGMAAARELVKCRHVGRPTPQAGQQADTYPD</sequence>
<dbReference type="PANTHER" id="PTHR42887">
    <property type="entry name" value="OS12G0638800 PROTEIN"/>
    <property type="match status" value="1"/>
</dbReference>
<evidence type="ECO:0000259" key="6">
    <source>
        <dbReference type="Pfam" id="PF22780"/>
    </source>
</evidence>
<dbReference type="InterPro" id="IPR057661">
    <property type="entry name" value="RsdA/BaiN/AoA(So)_Rossmann"/>
</dbReference>
<dbReference type="Pfam" id="PF22780">
    <property type="entry name" value="HI0933_like_1st"/>
    <property type="match status" value="1"/>
</dbReference>
<evidence type="ECO:0000256" key="2">
    <source>
        <dbReference type="ARBA" id="ARBA00022630"/>
    </source>
</evidence>
<accession>A0A4P7UKT0</accession>
<reference evidence="7 8" key="1">
    <citation type="submission" date="2019-02" db="EMBL/GenBank/DDBJ databases">
        <title>Complete Genome Sequence of Desulfovibrio desulfuricans IC1, a Sulfonate Utilizing Anaerobe.</title>
        <authorList>
            <person name="Day L.A."/>
            <person name="De Leon K.B."/>
            <person name="Wall J.D."/>
        </authorList>
    </citation>
    <scope>NUCLEOTIDE SEQUENCE [LARGE SCALE GENOMIC DNA]</scope>
    <source>
        <strain evidence="7 8">IC1</strain>
    </source>
</reference>
<dbReference type="AlphaFoldDB" id="A0A4P7UKT0"/>
<evidence type="ECO:0000256" key="1">
    <source>
        <dbReference type="ARBA" id="ARBA00001974"/>
    </source>
</evidence>
<dbReference type="SUPFAM" id="SSF51905">
    <property type="entry name" value="FAD/NAD(P)-binding domain"/>
    <property type="match status" value="1"/>
</dbReference>
<dbReference type="InterPro" id="IPR023166">
    <property type="entry name" value="BaiN-like_dom_sf"/>
</dbReference>
<dbReference type="SUPFAM" id="SSF160996">
    <property type="entry name" value="HI0933 insert domain-like"/>
    <property type="match status" value="1"/>
</dbReference>
<dbReference type="Gene3D" id="3.50.50.60">
    <property type="entry name" value="FAD/NAD(P)-binding domain"/>
    <property type="match status" value="1"/>
</dbReference>
<feature type="domain" description="RsdA/BaiN/AoA(So)-like Rossmann fold-like" evidence="5">
    <location>
        <begin position="78"/>
        <end position="462"/>
    </location>
</feature>
<feature type="compositionally biased region" description="Polar residues" evidence="4">
    <location>
        <begin position="1"/>
        <end position="10"/>
    </location>
</feature>
<keyword evidence="3" id="KW-0274">FAD</keyword>
<feature type="domain" description="RsdA/BaiN/AoA(So)-like insert" evidence="6">
    <location>
        <begin position="264"/>
        <end position="408"/>
    </location>
</feature>
<evidence type="ECO:0000256" key="3">
    <source>
        <dbReference type="ARBA" id="ARBA00022827"/>
    </source>
</evidence>
<evidence type="ECO:0000313" key="8">
    <source>
        <dbReference type="Proteomes" id="UP000297065"/>
    </source>
</evidence>
<dbReference type="Proteomes" id="UP000297065">
    <property type="component" value="Chromosome"/>
</dbReference>
<dbReference type="Pfam" id="PF03486">
    <property type="entry name" value="HI0933_like"/>
    <property type="match status" value="1"/>
</dbReference>
<evidence type="ECO:0000313" key="7">
    <source>
        <dbReference type="EMBL" id="QCC85428.1"/>
    </source>
</evidence>
<dbReference type="PANTHER" id="PTHR42887:SF2">
    <property type="entry name" value="OS12G0638800 PROTEIN"/>
    <property type="match status" value="1"/>
</dbReference>